<gene>
    <name evidence="1" type="ORF">GCM10010276_80580</name>
</gene>
<reference evidence="1 2" key="1">
    <citation type="journal article" date="2019" name="Int. J. Syst. Evol. Microbiol.">
        <title>The Global Catalogue of Microorganisms (GCM) 10K type strain sequencing project: providing services to taxonomists for standard genome sequencing and annotation.</title>
        <authorList>
            <consortium name="The Broad Institute Genomics Platform"/>
            <consortium name="The Broad Institute Genome Sequencing Center for Infectious Disease"/>
            <person name="Wu L."/>
            <person name="Ma J."/>
        </authorList>
    </citation>
    <scope>NUCLEOTIDE SEQUENCE [LARGE SCALE GENOMIC DNA]</scope>
    <source>
        <strain evidence="1 2">JCM 4395</strain>
    </source>
</reference>
<proteinExistence type="predicted"/>
<dbReference type="Proteomes" id="UP001501777">
    <property type="component" value="Unassembled WGS sequence"/>
</dbReference>
<protein>
    <recommendedName>
        <fullName evidence="3">DUF2283 domain-containing protein</fullName>
    </recommendedName>
</protein>
<evidence type="ECO:0008006" key="3">
    <source>
        <dbReference type="Google" id="ProtNLM"/>
    </source>
</evidence>
<organism evidence="1 2">
    <name type="scientific">Streptomyces longisporus</name>
    <dbReference type="NCBI Taxonomy" id="1948"/>
    <lineage>
        <taxon>Bacteria</taxon>
        <taxon>Bacillati</taxon>
        <taxon>Actinomycetota</taxon>
        <taxon>Actinomycetes</taxon>
        <taxon>Kitasatosporales</taxon>
        <taxon>Streptomycetaceae</taxon>
        <taxon>Streptomyces</taxon>
    </lineage>
</organism>
<name>A0ABN3NC99_STRLO</name>
<comment type="caution">
    <text evidence="1">The sequence shown here is derived from an EMBL/GenBank/DDBJ whole genome shotgun (WGS) entry which is preliminary data.</text>
</comment>
<dbReference type="EMBL" id="BAAASG010000025">
    <property type="protein sequence ID" value="GAA2518595.1"/>
    <property type="molecule type" value="Genomic_DNA"/>
</dbReference>
<evidence type="ECO:0000313" key="1">
    <source>
        <dbReference type="EMBL" id="GAA2518595.1"/>
    </source>
</evidence>
<dbReference type="InterPro" id="IPR019270">
    <property type="entry name" value="DUF2283"/>
</dbReference>
<accession>A0ABN3NC99</accession>
<evidence type="ECO:0000313" key="2">
    <source>
        <dbReference type="Proteomes" id="UP001501777"/>
    </source>
</evidence>
<keyword evidence="2" id="KW-1185">Reference proteome</keyword>
<dbReference type="Pfam" id="PF10049">
    <property type="entry name" value="DUF2283"/>
    <property type="match status" value="1"/>
</dbReference>
<sequence>MTMADVRVTYDGQANAAYISFAEPGSEPAVARMYPCDPVEVGGMINLDFDEDGRLIGVEVLAARSKVPQYLLDHAKRLDTDAG</sequence>